<proteinExistence type="predicted"/>
<organism evidence="1 2">
    <name type="scientific">Eoetvoesiella caeni</name>
    <dbReference type="NCBI Taxonomy" id="645616"/>
    <lineage>
        <taxon>Bacteria</taxon>
        <taxon>Pseudomonadati</taxon>
        <taxon>Pseudomonadota</taxon>
        <taxon>Betaproteobacteria</taxon>
        <taxon>Burkholderiales</taxon>
        <taxon>Alcaligenaceae</taxon>
        <taxon>Eoetvoesiella</taxon>
    </lineage>
</organism>
<dbReference type="InterPro" id="IPR021519">
    <property type="entry name" value="DUF3182"/>
</dbReference>
<gene>
    <name evidence="1" type="ORF">DFR37_101333</name>
</gene>
<dbReference type="OrthoDB" id="8648979at2"/>
<accession>A0A366HMM9</accession>
<name>A0A366HMM9_9BURK</name>
<protein>
    <submittedName>
        <fullName evidence="1">Uncharacterized protein DUF3182</fullName>
    </submittedName>
</protein>
<sequence>MQEKLESQPTRDTLANGVPYFEQAPRVVFARPRPANASAHETASQDGLAREIARLFGWKFQPEGDDFGEYRHSHRPYYVPGDTLVDSPAQAGAAPPRIGGHGDLFGGMVPYPFVATKAITHALFDHDAQRPPGWSVEFGRRVQEAVLRGTTVFCIQDAHRAGAELLRHGPIRLKPVDGTAGRGQRLLKDMAALEAAIDECDSRALATQGLVLEEHLEKVATLSVGKVQIGSLLSTYVGTQSLTTDNTGASVYGGSDLRLAHGDFEALLALALTDLEREAIRLARLYDEAAMSCYRGLYASRRNYDIAHGRDAAGTVKLGVLEQSWRPGGASMAEVLALEAFLQQPQLRSVRAFTHERYGEAANPPRNARLTYRGDDEKVGFITKCAGIYSYDDG</sequence>
<evidence type="ECO:0000313" key="2">
    <source>
        <dbReference type="Proteomes" id="UP000253628"/>
    </source>
</evidence>
<evidence type="ECO:0000313" key="1">
    <source>
        <dbReference type="EMBL" id="RBP43205.1"/>
    </source>
</evidence>
<reference evidence="1 2" key="1">
    <citation type="submission" date="2018-06" db="EMBL/GenBank/DDBJ databases">
        <title>Genomic Encyclopedia of Type Strains, Phase IV (KMG-IV): sequencing the most valuable type-strain genomes for metagenomic binning, comparative biology and taxonomic classification.</title>
        <authorList>
            <person name="Goeker M."/>
        </authorList>
    </citation>
    <scope>NUCLEOTIDE SEQUENCE [LARGE SCALE GENOMIC DNA]</scope>
    <source>
        <strain evidence="1 2">DSM 25520</strain>
    </source>
</reference>
<dbReference type="SUPFAM" id="SSF56059">
    <property type="entry name" value="Glutathione synthetase ATP-binding domain-like"/>
    <property type="match status" value="1"/>
</dbReference>
<dbReference type="Pfam" id="PF11379">
    <property type="entry name" value="DUF3182"/>
    <property type="match status" value="1"/>
</dbReference>
<comment type="caution">
    <text evidence="1">The sequence shown here is derived from an EMBL/GenBank/DDBJ whole genome shotgun (WGS) entry which is preliminary data.</text>
</comment>
<keyword evidence="2" id="KW-1185">Reference proteome</keyword>
<dbReference type="Proteomes" id="UP000253628">
    <property type="component" value="Unassembled WGS sequence"/>
</dbReference>
<dbReference type="EMBL" id="QNRQ01000001">
    <property type="protein sequence ID" value="RBP43205.1"/>
    <property type="molecule type" value="Genomic_DNA"/>
</dbReference>
<dbReference type="AlphaFoldDB" id="A0A366HMM9"/>